<proteinExistence type="predicted"/>
<feature type="signal peptide" evidence="1">
    <location>
        <begin position="1"/>
        <end position="22"/>
    </location>
</feature>
<keyword evidence="4" id="KW-1185">Reference proteome</keyword>
<dbReference type="Pfam" id="PF14322">
    <property type="entry name" value="SusD-like_3"/>
    <property type="match status" value="1"/>
</dbReference>
<sequence length="497" mass="56473">MKKNIYTPIIALFLGLSFTACNKFLDELPDARAELDTPEKIHELLARAYPDALYADFCETMSDNAGDKVNLAQSSIFNTQMYSWQTNNEYSTWDTPPHYFYAAYGAIANANYALEAVEKLGGGSELNYLKGEALVARAYAHFMLGLFWCKPFNPATAATDLGLPYATKAERKVFEVYRRISVKDYYDAIEKDLTEGLPLIDNSKYSKPKFHFTKEAAHAFASRFYLVKGDWDKVISHANEALGANPENKLRDVKGQRSRTYAQQGLLYASSDEPANALIIGASSLYERNFATNKYGLTLQKSEEVLGNNKHPLNAFRATWAYSIYGNDDYRNFPKYQEYFKYTNVSAGIGYAYDMAVLISYDEVFLNRLEAYLMKGEKAKFLTDLVVFLKKKTMQNIPDSFVLSEANMNTIYQNKGTEFDPAYTLSTQQREWLQAVADVRRATFVFEGLRWIDNKRLGMKVVHVKGGQTMELTKDDPRRELQIPEDAISNGITANPR</sequence>
<keyword evidence="1" id="KW-0732">Signal</keyword>
<organism evidence="3 4">
    <name type="scientific">Capnocytophaga endodontalis</name>
    <dbReference type="NCBI Taxonomy" id="2708117"/>
    <lineage>
        <taxon>Bacteria</taxon>
        <taxon>Pseudomonadati</taxon>
        <taxon>Bacteroidota</taxon>
        <taxon>Flavobacteriia</taxon>
        <taxon>Flavobacteriales</taxon>
        <taxon>Flavobacteriaceae</taxon>
        <taxon>Capnocytophaga</taxon>
    </lineage>
</organism>
<dbReference type="RefSeq" id="WP_088593409.1">
    <property type="nucleotide sequence ID" value="NZ_CP022022.1"/>
</dbReference>
<reference evidence="4" key="1">
    <citation type="submission" date="2017-06" db="EMBL/GenBank/DDBJ databases">
        <title>Complete genome sequence of Capnocytophaga sp. KCOM 1579 (=ChDC OS43) isolated from a human refractory periapical abscess lesion.</title>
        <authorList>
            <person name="Kook J.-K."/>
            <person name="Park S.-N."/>
            <person name="Lim Y.K."/>
            <person name="Roh H."/>
        </authorList>
    </citation>
    <scope>NUCLEOTIDE SEQUENCE [LARGE SCALE GENOMIC DNA]</scope>
    <source>
        <strain evidence="4">ChDC OS43</strain>
    </source>
</reference>
<accession>A0A1Z4BLV1</accession>
<evidence type="ECO:0000259" key="2">
    <source>
        <dbReference type="Pfam" id="PF14322"/>
    </source>
</evidence>
<dbReference type="Gene3D" id="1.25.40.390">
    <property type="match status" value="1"/>
</dbReference>
<evidence type="ECO:0000256" key="1">
    <source>
        <dbReference type="SAM" id="SignalP"/>
    </source>
</evidence>
<dbReference type="InterPro" id="IPR011990">
    <property type="entry name" value="TPR-like_helical_dom_sf"/>
</dbReference>
<protein>
    <submittedName>
        <fullName evidence="3">Carbohydrate-binding protein</fullName>
    </submittedName>
</protein>
<dbReference type="InterPro" id="IPR033985">
    <property type="entry name" value="SusD-like_N"/>
</dbReference>
<dbReference type="PROSITE" id="PS51257">
    <property type="entry name" value="PROKAR_LIPOPROTEIN"/>
    <property type="match status" value="1"/>
</dbReference>
<feature type="domain" description="SusD-like N-terminal" evidence="2">
    <location>
        <begin position="23"/>
        <end position="226"/>
    </location>
</feature>
<dbReference type="SUPFAM" id="SSF48452">
    <property type="entry name" value="TPR-like"/>
    <property type="match status" value="1"/>
</dbReference>
<dbReference type="EMBL" id="CP022022">
    <property type="protein sequence ID" value="ASF42240.1"/>
    <property type="molecule type" value="Genomic_DNA"/>
</dbReference>
<name>A0A1Z4BLV1_9FLAO</name>
<gene>
    <name evidence="3" type="ORF">CBG49_03560</name>
</gene>
<dbReference type="KEGG" id="capn:CBG49_03560"/>
<dbReference type="Proteomes" id="UP000197007">
    <property type="component" value="Chromosome"/>
</dbReference>
<dbReference type="AlphaFoldDB" id="A0A1Z4BLV1"/>
<feature type="chain" id="PRO_5012328569" evidence="1">
    <location>
        <begin position="23"/>
        <end position="497"/>
    </location>
</feature>
<evidence type="ECO:0000313" key="3">
    <source>
        <dbReference type="EMBL" id="ASF42240.1"/>
    </source>
</evidence>
<evidence type="ECO:0000313" key="4">
    <source>
        <dbReference type="Proteomes" id="UP000197007"/>
    </source>
</evidence>